<dbReference type="PANTHER" id="PTHR33112">
    <property type="entry name" value="DOMAIN PROTEIN, PUTATIVE-RELATED"/>
    <property type="match status" value="1"/>
</dbReference>
<dbReference type="Pfam" id="PF06985">
    <property type="entry name" value="HET"/>
    <property type="match status" value="1"/>
</dbReference>
<dbReference type="InterPro" id="IPR010730">
    <property type="entry name" value="HET"/>
</dbReference>
<dbReference type="AlphaFoldDB" id="A0A194WUH0"/>
<sequence length="695" mass="80509">MLENNQGLASINDCHKHLSLCDSFGEDFWVKKPSGRVIICKNKGQIGVVTIYESGNIFNHNILQVAGEPRSTITILDAKWIGQHLPKQWKAICEKSHRRSDQSSCLISQAKTYLQPSSPQYFVDTWLRCLAPASSDMNYITLSYVWGQVRNFTTTKATLARLQKPGAFIDPKVLEKLPNTIKDAINLVEYLGERYLWIDALCIVQDDDEWKYQQIDNMASIFANSHLTIIAEDGDDANYGLRGLRGISKPRNFVQKVHKLTSRLQVVAVSLFDDRLRTPSRWGTRGWTFQEDVFSTRRLRFHRDMVQWECNGNYWREERDKVHKNVRLGSPRYLSEIFVTPFPSLSGYVDLIQEYGKREFTNPEDALFAFSGITTVLNRTFSGGFIAGLPSMFLDIALLWQPTFTMRRRTTMIKSDMLPCLPSWSWVGWIGPTSSQSWDPGQCYIKRSSQPRVKGSMTSHRVIPIVQWSVSETLQSTKKQVFRPWEKYQFHNWDDSQSMPQGWTRHQYQCRDLVSQAPLYLPPRSTGSVRNYFKHEKFPDTEFWHPIPLNNDVNGSTCPNARYLSGRTQRAWLYNGSVFQPKWNDGRVLLNDRFGDWAGILGPNDESSKEITLEVNLKIELIAISKGLTTPKRDNNLDFEEWVINEQHKSLEIYNFYHVMWIGWDNGVAYRKALGRVPQDIWERQELEWIDVTIG</sequence>
<accession>A0A194WUH0</accession>
<evidence type="ECO:0000313" key="3">
    <source>
        <dbReference type="Proteomes" id="UP000070700"/>
    </source>
</evidence>
<proteinExistence type="predicted"/>
<dbReference type="Proteomes" id="UP000070700">
    <property type="component" value="Unassembled WGS sequence"/>
</dbReference>
<protein>
    <submittedName>
        <fullName evidence="2">HET-domain-containing protein</fullName>
    </submittedName>
</protein>
<dbReference type="STRING" id="149040.A0A194WUH0"/>
<dbReference type="KEGG" id="psco:LY89DRAFT_595081"/>
<dbReference type="GeneID" id="28819566"/>
<dbReference type="InParanoid" id="A0A194WUH0"/>
<dbReference type="PANTHER" id="PTHR33112:SF12">
    <property type="entry name" value="HETEROKARYON INCOMPATIBILITY DOMAIN-CONTAINING PROTEIN"/>
    <property type="match status" value="1"/>
</dbReference>
<evidence type="ECO:0000313" key="2">
    <source>
        <dbReference type="EMBL" id="KUJ11314.1"/>
    </source>
</evidence>
<dbReference type="OrthoDB" id="5428863at2759"/>
<keyword evidence="3" id="KW-1185">Reference proteome</keyword>
<gene>
    <name evidence="2" type="ORF">LY89DRAFT_595081</name>
</gene>
<evidence type="ECO:0000259" key="1">
    <source>
        <dbReference type="Pfam" id="PF06985"/>
    </source>
</evidence>
<name>A0A194WUH0_MOLSC</name>
<reference evidence="2 3" key="1">
    <citation type="submission" date="2015-10" db="EMBL/GenBank/DDBJ databases">
        <title>Full genome of DAOMC 229536 Phialocephala scopiformis, a fungal endophyte of spruce producing the potent anti-insectan compound rugulosin.</title>
        <authorList>
            <consortium name="DOE Joint Genome Institute"/>
            <person name="Walker A.K."/>
            <person name="Frasz S.L."/>
            <person name="Seifert K.A."/>
            <person name="Miller J.D."/>
            <person name="Mondo S.J."/>
            <person name="Labutti K."/>
            <person name="Lipzen A."/>
            <person name="Dockter R."/>
            <person name="Kennedy M."/>
            <person name="Grigoriev I.V."/>
            <person name="Spatafora J.W."/>
        </authorList>
    </citation>
    <scope>NUCLEOTIDE SEQUENCE [LARGE SCALE GENOMIC DNA]</scope>
    <source>
        <strain evidence="2 3">CBS 120377</strain>
    </source>
</reference>
<feature type="domain" description="Heterokaryon incompatibility" evidence="1">
    <location>
        <begin position="139"/>
        <end position="291"/>
    </location>
</feature>
<organism evidence="2 3">
    <name type="scientific">Mollisia scopiformis</name>
    <name type="common">Conifer needle endophyte fungus</name>
    <name type="synonym">Phialocephala scopiformis</name>
    <dbReference type="NCBI Taxonomy" id="149040"/>
    <lineage>
        <taxon>Eukaryota</taxon>
        <taxon>Fungi</taxon>
        <taxon>Dikarya</taxon>
        <taxon>Ascomycota</taxon>
        <taxon>Pezizomycotina</taxon>
        <taxon>Leotiomycetes</taxon>
        <taxon>Helotiales</taxon>
        <taxon>Mollisiaceae</taxon>
        <taxon>Mollisia</taxon>
    </lineage>
</organism>
<dbReference type="RefSeq" id="XP_018065669.1">
    <property type="nucleotide sequence ID" value="XM_018209840.1"/>
</dbReference>
<dbReference type="EMBL" id="KQ947427">
    <property type="protein sequence ID" value="KUJ11314.1"/>
    <property type="molecule type" value="Genomic_DNA"/>
</dbReference>